<dbReference type="AlphaFoldDB" id="A0A7R9L4R8"/>
<reference evidence="1" key="1">
    <citation type="submission" date="2020-11" db="EMBL/GenBank/DDBJ databases">
        <authorList>
            <person name="Tran Van P."/>
        </authorList>
    </citation>
    <scope>NUCLEOTIDE SEQUENCE</scope>
</reference>
<evidence type="ECO:0000313" key="1">
    <source>
        <dbReference type="EMBL" id="CAD7635111.1"/>
    </source>
</evidence>
<evidence type="ECO:0000313" key="2">
    <source>
        <dbReference type="Proteomes" id="UP000759131"/>
    </source>
</evidence>
<protein>
    <submittedName>
        <fullName evidence="1">Uncharacterized protein</fullName>
    </submittedName>
</protein>
<accession>A0A7R9L4R8</accession>
<keyword evidence="2" id="KW-1185">Reference proteome</keyword>
<organism evidence="1">
    <name type="scientific">Medioppia subpectinata</name>
    <dbReference type="NCBI Taxonomy" id="1979941"/>
    <lineage>
        <taxon>Eukaryota</taxon>
        <taxon>Metazoa</taxon>
        <taxon>Ecdysozoa</taxon>
        <taxon>Arthropoda</taxon>
        <taxon>Chelicerata</taxon>
        <taxon>Arachnida</taxon>
        <taxon>Acari</taxon>
        <taxon>Acariformes</taxon>
        <taxon>Sarcoptiformes</taxon>
        <taxon>Oribatida</taxon>
        <taxon>Brachypylina</taxon>
        <taxon>Oppioidea</taxon>
        <taxon>Oppiidae</taxon>
        <taxon>Medioppia</taxon>
    </lineage>
</organism>
<sequence length="171" mass="19576">MKSKDWEALRVYCPTQEMDIMNPFLYHYNPNLPWRNPLCREHFCRSLWRSCTYTFCTKRIRVEAAFNLRVFTYNVHTASHLMQTSYQRTVEGLTRRCRYFPVYSLECNSVEHEVGPVLPVSIAAEAVLALGITGNTEASQTLRLLAPLTLNWGSTTTSGLSIAPIRQVPDG</sequence>
<name>A0A7R9L4R8_9ACAR</name>
<dbReference type="EMBL" id="OC870616">
    <property type="protein sequence ID" value="CAD7635111.1"/>
    <property type="molecule type" value="Genomic_DNA"/>
</dbReference>
<gene>
    <name evidence="1" type="ORF">OSB1V03_LOCUS15503</name>
</gene>
<dbReference type="EMBL" id="CAJPIZ010016041">
    <property type="protein sequence ID" value="CAG2115541.1"/>
    <property type="molecule type" value="Genomic_DNA"/>
</dbReference>
<proteinExistence type="predicted"/>
<dbReference type="Proteomes" id="UP000759131">
    <property type="component" value="Unassembled WGS sequence"/>
</dbReference>